<dbReference type="Gene3D" id="3.40.630.30">
    <property type="match status" value="1"/>
</dbReference>
<dbReference type="GO" id="GO:0005737">
    <property type="term" value="C:cytoplasm"/>
    <property type="evidence" value="ECO:0007669"/>
    <property type="project" value="TreeGrafter"/>
</dbReference>
<dbReference type="CDD" id="cd04301">
    <property type="entry name" value="NAT_SF"/>
    <property type="match status" value="1"/>
</dbReference>
<keyword evidence="1 4" id="KW-0808">Transferase</keyword>
<dbReference type="OrthoDB" id="9793138at2"/>
<name>A0A1G6MEZ7_9BACT</name>
<evidence type="ECO:0000259" key="3">
    <source>
        <dbReference type="PROSITE" id="PS51186"/>
    </source>
</evidence>
<dbReference type="InterPro" id="IPR045039">
    <property type="entry name" value="NSI-like"/>
</dbReference>
<protein>
    <submittedName>
        <fullName evidence="4">Amino-acid N-acetyltransferase</fullName>
    </submittedName>
</protein>
<dbReference type="PANTHER" id="PTHR43626:SF4">
    <property type="entry name" value="GCN5-RELATED N-ACETYLTRANSFERASE 2, CHLOROPLASTIC"/>
    <property type="match status" value="1"/>
</dbReference>
<dbReference type="EMBL" id="FMYU01000006">
    <property type="protein sequence ID" value="SDC54021.1"/>
    <property type="molecule type" value="Genomic_DNA"/>
</dbReference>
<evidence type="ECO:0000313" key="5">
    <source>
        <dbReference type="Proteomes" id="UP000199411"/>
    </source>
</evidence>
<evidence type="ECO:0000256" key="2">
    <source>
        <dbReference type="ARBA" id="ARBA00023315"/>
    </source>
</evidence>
<dbReference type="RefSeq" id="WP_092128584.1">
    <property type="nucleotide sequence ID" value="NZ_FMYU01000006.1"/>
</dbReference>
<feature type="domain" description="N-acetyltransferase" evidence="3">
    <location>
        <begin position="2"/>
        <end position="144"/>
    </location>
</feature>
<dbReference type="PANTHER" id="PTHR43626">
    <property type="entry name" value="ACYL-COA N-ACYLTRANSFERASE"/>
    <property type="match status" value="1"/>
</dbReference>
<dbReference type="AlphaFoldDB" id="A0A1G6MEZ7"/>
<dbReference type="InterPro" id="IPR016181">
    <property type="entry name" value="Acyl_CoA_acyltransferase"/>
</dbReference>
<gene>
    <name evidence="4" type="ORF">SAMN05660835_00975</name>
</gene>
<sequence length="152" mass="17498">MIEIVKPTISDCAQMKNLIDKFVKTHVVLPRPIEDIAERIREFFIAKDGSKVIATSSLRIFYPNLAEIRTITIDENYQKQGLGRKLVEKELEEAKALGIEKVFALTTQIEFFKKMGFALINKKDLPLKKIWEDCIKCPLFPDCNEEALIIKL</sequence>
<keyword evidence="2" id="KW-0012">Acyltransferase</keyword>
<dbReference type="SUPFAM" id="SSF55729">
    <property type="entry name" value="Acyl-CoA N-acyltransferases (Nat)"/>
    <property type="match status" value="1"/>
</dbReference>
<keyword evidence="5" id="KW-1185">Reference proteome</keyword>
<dbReference type="InterPro" id="IPR000182">
    <property type="entry name" value="GNAT_dom"/>
</dbReference>
<evidence type="ECO:0000256" key="1">
    <source>
        <dbReference type="ARBA" id="ARBA00022679"/>
    </source>
</evidence>
<dbReference type="NCBIfam" id="NF005840">
    <property type="entry name" value="PRK07757.1"/>
    <property type="match status" value="1"/>
</dbReference>
<evidence type="ECO:0000313" key="4">
    <source>
        <dbReference type="EMBL" id="SDC54021.1"/>
    </source>
</evidence>
<dbReference type="Pfam" id="PF00583">
    <property type="entry name" value="Acetyltransf_1"/>
    <property type="match status" value="1"/>
</dbReference>
<proteinExistence type="predicted"/>
<dbReference type="GO" id="GO:0008080">
    <property type="term" value="F:N-acetyltransferase activity"/>
    <property type="evidence" value="ECO:0007669"/>
    <property type="project" value="InterPro"/>
</dbReference>
<organism evidence="4 5">
    <name type="scientific">Desulfurella multipotens</name>
    <dbReference type="NCBI Taxonomy" id="79269"/>
    <lineage>
        <taxon>Bacteria</taxon>
        <taxon>Pseudomonadati</taxon>
        <taxon>Campylobacterota</taxon>
        <taxon>Desulfurellia</taxon>
        <taxon>Desulfurellales</taxon>
        <taxon>Desulfurellaceae</taxon>
        <taxon>Desulfurella</taxon>
    </lineage>
</organism>
<dbReference type="Proteomes" id="UP000199411">
    <property type="component" value="Unassembled WGS sequence"/>
</dbReference>
<reference evidence="5" key="1">
    <citation type="submission" date="2016-10" db="EMBL/GenBank/DDBJ databases">
        <authorList>
            <person name="Varghese N."/>
            <person name="Submissions S."/>
        </authorList>
    </citation>
    <scope>NUCLEOTIDE SEQUENCE [LARGE SCALE GENOMIC DNA]</scope>
    <source>
        <strain evidence="5">DSM 8415</strain>
    </source>
</reference>
<accession>A0A1G6MEZ7</accession>
<dbReference type="PROSITE" id="PS51186">
    <property type="entry name" value="GNAT"/>
    <property type="match status" value="1"/>
</dbReference>